<feature type="region of interest" description="Disordered" evidence="1">
    <location>
        <begin position="1"/>
        <end position="127"/>
    </location>
</feature>
<protein>
    <submittedName>
        <fullName evidence="2">Uncharacterized protein</fullName>
    </submittedName>
</protein>
<dbReference type="Proteomes" id="UP000077202">
    <property type="component" value="Unassembled WGS sequence"/>
</dbReference>
<dbReference type="AlphaFoldDB" id="A0A176VUN0"/>
<dbReference type="Gene3D" id="1.10.238.10">
    <property type="entry name" value="EF-hand"/>
    <property type="match status" value="1"/>
</dbReference>
<evidence type="ECO:0000313" key="2">
    <source>
        <dbReference type="EMBL" id="OAE23845.1"/>
    </source>
</evidence>
<dbReference type="InterPro" id="IPR011992">
    <property type="entry name" value="EF-hand-dom_pair"/>
</dbReference>
<sequence length="278" mass="30952">MSEEKKGEEVPSEEKEKEEKKGEEVPSKEKENDAEAGASAEGAAEAKKEASADAPRRKSASEKEGGDQPSEVKKEGAGSEQPPKRRSSKDGPDAKRKSTRKSVKAAAGDHADGDLDDEDEEKEEEPKIIYPLEKKIQDTLRTAWTLFVKKNQKKKTEISEAQAKGQDLPTCSKGFLTYENFEQRIAETLQKEPELWVRKTKEEILVAMNTLCDNKSQIEADKLKKILMAKGDVMTDPEGSAMLRTARDRDTGMVYIDEYADILSKDAIPQPPPDPTVW</sequence>
<name>A0A176VUN0_MARPO</name>
<feature type="compositionally biased region" description="Basic and acidic residues" evidence="1">
    <location>
        <begin position="44"/>
        <end position="77"/>
    </location>
</feature>
<feature type="compositionally biased region" description="Acidic residues" evidence="1">
    <location>
        <begin position="114"/>
        <end position="123"/>
    </location>
</feature>
<accession>A0A176VUN0</accession>
<gene>
    <name evidence="2" type="ORF">AXG93_369s1390</name>
</gene>
<evidence type="ECO:0000313" key="3">
    <source>
        <dbReference type="Proteomes" id="UP000077202"/>
    </source>
</evidence>
<organism evidence="2 3">
    <name type="scientific">Marchantia polymorpha subsp. ruderalis</name>
    <dbReference type="NCBI Taxonomy" id="1480154"/>
    <lineage>
        <taxon>Eukaryota</taxon>
        <taxon>Viridiplantae</taxon>
        <taxon>Streptophyta</taxon>
        <taxon>Embryophyta</taxon>
        <taxon>Marchantiophyta</taxon>
        <taxon>Marchantiopsida</taxon>
        <taxon>Marchantiidae</taxon>
        <taxon>Marchantiales</taxon>
        <taxon>Marchantiaceae</taxon>
        <taxon>Marchantia</taxon>
    </lineage>
</organism>
<keyword evidence="3" id="KW-1185">Reference proteome</keyword>
<proteinExistence type="predicted"/>
<feature type="compositionally biased region" description="Basic and acidic residues" evidence="1">
    <location>
        <begin position="1"/>
        <end position="33"/>
    </location>
</feature>
<evidence type="ECO:0000256" key="1">
    <source>
        <dbReference type="SAM" id="MobiDB-lite"/>
    </source>
</evidence>
<dbReference type="EMBL" id="LVLJ01002763">
    <property type="protein sequence ID" value="OAE23845.1"/>
    <property type="molecule type" value="Genomic_DNA"/>
</dbReference>
<dbReference type="SUPFAM" id="SSF47473">
    <property type="entry name" value="EF-hand"/>
    <property type="match status" value="1"/>
</dbReference>
<comment type="caution">
    <text evidence="2">The sequence shown here is derived from an EMBL/GenBank/DDBJ whole genome shotgun (WGS) entry which is preliminary data.</text>
</comment>
<reference evidence="2" key="1">
    <citation type="submission" date="2016-03" db="EMBL/GenBank/DDBJ databases">
        <title>Mechanisms controlling the formation of the plant cell surface in tip-growing cells are functionally conserved among land plants.</title>
        <authorList>
            <person name="Honkanen S."/>
            <person name="Jones V.A."/>
            <person name="Morieri G."/>
            <person name="Champion C."/>
            <person name="Hetherington A.J."/>
            <person name="Kelly S."/>
            <person name="Saint-Marcoux D."/>
            <person name="Proust H."/>
            <person name="Prescott H."/>
            <person name="Dolan L."/>
        </authorList>
    </citation>
    <scope>NUCLEOTIDE SEQUENCE [LARGE SCALE GENOMIC DNA]</scope>
    <source>
        <tissue evidence="2">Whole gametophyte</tissue>
    </source>
</reference>